<dbReference type="OrthoDB" id="80541at2157"/>
<dbReference type="eggNOG" id="arCOG06457">
    <property type="taxonomic scope" value="Archaea"/>
</dbReference>
<evidence type="ECO:0008006" key="4">
    <source>
        <dbReference type="Google" id="ProtNLM"/>
    </source>
</evidence>
<gene>
    <name evidence="2" type="ordered locus">mru_1000</name>
</gene>
<keyword evidence="1" id="KW-1133">Transmembrane helix</keyword>
<organism evidence="2 3">
    <name type="scientific">Methanobrevibacter ruminantium (strain ATCC 35063 / DSM 1093 / JCM 13430 / OCM 146 / M1)</name>
    <name type="common">Methanobacterium ruminantium</name>
    <dbReference type="NCBI Taxonomy" id="634498"/>
    <lineage>
        <taxon>Archaea</taxon>
        <taxon>Methanobacteriati</taxon>
        <taxon>Methanobacteriota</taxon>
        <taxon>Methanomada group</taxon>
        <taxon>Methanobacteria</taxon>
        <taxon>Methanobacteriales</taxon>
        <taxon>Methanobacteriaceae</taxon>
        <taxon>Methanobrevibacter</taxon>
    </lineage>
</organism>
<protein>
    <recommendedName>
        <fullName evidence="4">DUF4012 domain-containing protein</fullName>
    </recommendedName>
</protein>
<dbReference type="InterPro" id="IPR025101">
    <property type="entry name" value="DUF4012"/>
</dbReference>
<accession>D3E2U0</accession>
<dbReference type="RefSeq" id="WP_012955801.1">
    <property type="nucleotide sequence ID" value="NC_013790.1"/>
</dbReference>
<reference evidence="2 3" key="1">
    <citation type="journal article" date="2010" name="PLoS ONE">
        <title>The genome sequence of the rumen methanogen Methanobrevibacter ruminantium reveals new possibilities for controlling ruminant methane emissions.</title>
        <authorList>
            <person name="Leahy S.C."/>
            <person name="Kelly W.J."/>
            <person name="Altermann E."/>
            <person name="Ronimus R.S."/>
            <person name="Yeoman C.J."/>
            <person name="Pacheco D.M."/>
            <person name="Li D."/>
            <person name="Kong Z."/>
            <person name="McTavish S."/>
            <person name="Sang C."/>
            <person name="Lambie S.C."/>
            <person name="Janssen P.H."/>
            <person name="Dey D."/>
            <person name="Attwood G.T."/>
        </authorList>
    </citation>
    <scope>NUCLEOTIDE SEQUENCE [LARGE SCALE GENOMIC DNA]</scope>
    <source>
        <strain evidence="3">ATCC 35063 / DSM 1093 / JCM 13430 / OCM 146 / M1</strain>
    </source>
</reference>
<dbReference type="AlphaFoldDB" id="D3E2U0"/>
<keyword evidence="3" id="KW-1185">Reference proteome</keyword>
<keyword evidence="1" id="KW-0812">Transmembrane</keyword>
<dbReference type="Proteomes" id="UP000008680">
    <property type="component" value="Chromosome"/>
</dbReference>
<dbReference type="GeneID" id="8770652"/>
<sequence>MNRRSKLIIAILIVIIIGIAVILFGSMFGGEKLSSGDKDILVCAIDESEPRPGMGAVDMAFLVHMNDGGITNYTPIYPHGMVHPSIAEPEEYQAMGAGEKLLLHDCFYWEDKQQCMQYAKEILEYNTNYSCDAVIAVNSQAIDNIISAAGTLKYNGEEVNASGIDFIREEQNTMGMTRGDSVMVIVNALMQAAKDPDKRDKMINAAVSEYTAGNIAMYPEGSFMELLASKGLQAMFG</sequence>
<evidence type="ECO:0000313" key="2">
    <source>
        <dbReference type="EMBL" id="ADC46851.1"/>
    </source>
</evidence>
<dbReference type="EMBL" id="CP001719">
    <property type="protein sequence ID" value="ADC46851.1"/>
    <property type="molecule type" value="Genomic_DNA"/>
</dbReference>
<evidence type="ECO:0000313" key="3">
    <source>
        <dbReference type="Proteomes" id="UP000008680"/>
    </source>
</evidence>
<dbReference type="HOGENOM" id="CLU_1163810_0_0_2"/>
<name>D3E2U0_METRM</name>
<dbReference type="STRING" id="634498.mru_1000"/>
<dbReference type="Pfam" id="PF13196">
    <property type="entry name" value="DUF4012"/>
    <property type="match status" value="1"/>
</dbReference>
<dbReference type="KEGG" id="mru:mru_1000"/>
<dbReference type="PATRIC" id="fig|634498.28.peg.998"/>
<proteinExistence type="predicted"/>
<feature type="transmembrane region" description="Helical" evidence="1">
    <location>
        <begin position="7"/>
        <end position="28"/>
    </location>
</feature>
<evidence type="ECO:0000256" key="1">
    <source>
        <dbReference type="SAM" id="Phobius"/>
    </source>
</evidence>
<keyword evidence="1" id="KW-0472">Membrane</keyword>